<dbReference type="GO" id="GO:0005634">
    <property type="term" value="C:nucleus"/>
    <property type="evidence" value="ECO:0007669"/>
    <property type="project" value="TreeGrafter"/>
</dbReference>
<feature type="compositionally biased region" description="Low complexity" evidence="1">
    <location>
        <begin position="265"/>
        <end position="274"/>
    </location>
</feature>
<dbReference type="SUPFAM" id="SSF55729">
    <property type="entry name" value="Acyl-CoA N-acyltransferases (Nat)"/>
    <property type="match status" value="1"/>
</dbReference>
<organism evidence="3">
    <name type="scientific">Opuntia streptacantha</name>
    <name type="common">Prickly pear cactus</name>
    <name type="synonym">Opuntia cardona</name>
    <dbReference type="NCBI Taxonomy" id="393608"/>
    <lineage>
        <taxon>Eukaryota</taxon>
        <taxon>Viridiplantae</taxon>
        <taxon>Streptophyta</taxon>
        <taxon>Embryophyta</taxon>
        <taxon>Tracheophyta</taxon>
        <taxon>Spermatophyta</taxon>
        <taxon>Magnoliopsida</taxon>
        <taxon>eudicotyledons</taxon>
        <taxon>Gunneridae</taxon>
        <taxon>Pentapetalae</taxon>
        <taxon>Caryophyllales</taxon>
        <taxon>Cactineae</taxon>
        <taxon>Cactaceae</taxon>
        <taxon>Opuntioideae</taxon>
        <taxon>Opuntia</taxon>
    </lineage>
</organism>
<accession>A0A7C8YBX8</accession>
<dbReference type="InterPro" id="IPR056511">
    <property type="entry name" value="IDM1_C"/>
</dbReference>
<reference evidence="3" key="1">
    <citation type="journal article" date="2013" name="J. Plant Res.">
        <title>Effect of fungi and light on seed germination of three Opuntia species from semiarid lands of central Mexico.</title>
        <authorList>
            <person name="Delgado-Sanchez P."/>
            <person name="Jimenez-Bremont J.F."/>
            <person name="Guerrero-Gonzalez Mde L."/>
            <person name="Flores J."/>
        </authorList>
    </citation>
    <scope>NUCLEOTIDE SEQUENCE</scope>
    <source>
        <tissue evidence="3">Cladode</tissue>
    </source>
</reference>
<dbReference type="GO" id="GO:0003714">
    <property type="term" value="F:transcription corepressor activity"/>
    <property type="evidence" value="ECO:0007669"/>
    <property type="project" value="InterPro"/>
</dbReference>
<feature type="domain" description="N-acetyltransferase" evidence="2">
    <location>
        <begin position="72"/>
        <end position="222"/>
    </location>
</feature>
<feature type="compositionally biased region" description="Basic and acidic residues" evidence="1">
    <location>
        <begin position="299"/>
        <end position="316"/>
    </location>
</feature>
<dbReference type="InterPro" id="IPR042163">
    <property type="entry name" value="PHF12"/>
</dbReference>
<keyword evidence="3" id="KW-0808">Transferase</keyword>
<sequence length="439" mass="48322">MDKTMVRVGGSSWFCGIACEEVYCGLQSRVGLCNPIADGYFWTLLRCIHDDQKILSPQHFALKAECNSKLAVAVTLMEECFLSMTDPRTGIDMIPQVVYNWRSEFARLDYHGFYTAVLEMDDVLISVACIRVHGVAVAEMPLIATCSKYRRQGMCHRLLDAIEKMLISLKVEKLVIAAIPELVETWTAGFGFILMEGAEKRSLRKMNLMVFPGTVMLKKTLRITQPTAVPQGIEDVLPSENDESFEMEVCLEGEPYGGIVSAQKSSEVAAPSESEPSDTCKDKDTNSRGSVLEIELDDDLKPQVIEDRETGPRVVEDPGSVQAAKHTEVRSVQDNPDGKSKPMVGDEPCSVEQYDPLLNLSPEVSLGEVSLTAERYAVPCNVPNQAEKVKTEADVASELGRFMVGRRNEVNSIIEPKGPNNAIPKLADSVVVKDDEGVA</sequence>
<reference evidence="3" key="2">
    <citation type="submission" date="2020-07" db="EMBL/GenBank/DDBJ databases">
        <authorList>
            <person name="Vera ALvarez R."/>
            <person name="Arias-Moreno D.M."/>
            <person name="Jimenez-Jacinto V."/>
            <person name="Jimenez-Bremont J.F."/>
            <person name="Swaminathan K."/>
            <person name="Moose S.P."/>
            <person name="Guerrero-Gonzalez M.L."/>
            <person name="Marino-Ramirez L."/>
            <person name="Landsman D."/>
            <person name="Rodriguez-Kessler M."/>
            <person name="Delgado-Sanchez P."/>
        </authorList>
    </citation>
    <scope>NUCLEOTIDE SEQUENCE</scope>
    <source>
        <tissue evidence="3">Cladode</tissue>
    </source>
</reference>
<name>A0A7C8YBX8_OPUST</name>
<dbReference type="GO" id="GO:0061733">
    <property type="term" value="F:protein-lysine-acetyltransferase activity"/>
    <property type="evidence" value="ECO:0007669"/>
    <property type="project" value="UniProtKB-EC"/>
</dbReference>
<dbReference type="EMBL" id="GISG01002395">
    <property type="protein sequence ID" value="MBA4614455.1"/>
    <property type="molecule type" value="Transcribed_RNA"/>
</dbReference>
<dbReference type="GO" id="GO:0006357">
    <property type="term" value="P:regulation of transcription by RNA polymerase II"/>
    <property type="evidence" value="ECO:0007669"/>
    <property type="project" value="TreeGrafter"/>
</dbReference>
<dbReference type="EC" id="2.3.1.48" evidence="3"/>
<proteinExistence type="predicted"/>
<evidence type="ECO:0000256" key="1">
    <source>
        <dbReference type="SAM" id="MobiDB-lite"/>
    </source>
</evidence>
<dbReference type="CDD" id="cd04301">
    <property type="entry name" value="NAT_SF"/>
    <property type="match status" value="1"/>
</dbReference>
<feature type="compositionally biased region" description="Basic and acidic residues" evidence="1">
    <location>
        <begin position="325"/>
        <end position="340"/>
    </location>
</feature>
<evidence type="ECO:0000259" key="2">
    <source>
        <dbReference type="PROSITE" id="PS51186"/>
    </source>
</evidence>
<dbReference type="PANTHER" id="PTHR46309:SF7">
    <property type="entry name" value="OS04G0433900 PROTEIN"/>
    <property type="match status" value="1"/>
</dbReference>
<dbReference type="Gene3D" id="3.40.630.30">
    <property type="match status" value="1"/>
</dbReference>
<dbReference type="AlphaFoldDB" id="A0A7C8YBX8"/>
<evidence type="ECO:0000313" key="3">
    <source>
        <dbReference type="EMBL" id="MBA4614455.1"/>
    </source>
</evidence>
<dbReference type="Pfam" id="PF23209">
    <property type="entry name" value="IDM1_C"/>
    <property type="match status" value="1"/>
</dbReference>
<feature type="region of interest" description="Disordered" evidence="1">
    <location>
        <begin position="264"/>
        <end position="345"/>
    </location>
</feature>
<dbReference type="PROSITE" id="PS51186">
    <property type="entry name" value="GNAT"/>
    <property type="match status" value="1"/>
</dbReference>
<dbReference type="InterPro" id="IPR016181">
    <property type="entry name" value="Acyl_CoA_acyltransferase"/>
</dbReference>
<keyword evidence="3" id="KW-0012">Acyltransferase</keyword>
<dbReference type="PANTHER" id="PTHR46309">
    <property type="entry name" value="PHD FINGER PROTEIN 12"/>
    <property type="match status" value="1"/>
</dbReference>
<protein>
    <submittedName>
        <fullName evidence="3">Histone acetyltransferase</fullName>
        <ecNumber evidence="3">2.3.1.48</ecNumber>
    </submittedName>
</protein>
<dbReference type="InterPro" id="IPR000182">
    <property type="entry name" value="GNAT_dom"/>
</dbReference>